<protein>
    <submittedName>
        <fullName evidence="6">NitT/TauT family transport system substrate-binding protein</fullName>
    </submittedName>
</protein>
<evidence type="ECO:0000259" key="5">
    <source>
        <dbReference type="Pfam" id="PF09084"/>
    </source>
</evidence>
<dbReference type="Proteomes" id="UP001265700">
    <property type="component" value="Unassembled WGS sequence"/>
</dbReference>
<organism evidence="6 7">
    <name type="scientific">Hydrogenophaga palleronii</name>
    <dbReference type="NCBI Taxonomy" id="65655"/>
    <lineage>
        <taxon>Bacteria</taxon>
        <taxon>Pseudomonadati</taxon>
        <taxon>Pseudomonadota</taxon>
        <taxon>Betaproteobacteria</taxon>
        <taxon>Burkholderiales</taxon>
        <taxon>Comamonadaceae</taxon>
        <taxon>Hydrogenophaga</taxon>
    </lineage>
</organism>
<feature type="chain" id="PRO_5046314545" evidence="4">
    <location>
        <begin position="23"/>
        <end position="344"/>
    </location>
</feature>
<dbReference type="PANTHER" id="PTHR30024">
    <property type="entry name" value="ALIPHATIC SULFONATES-BINDING PROTEIN-RELATED"/>
    <property type="match status" value="1"/>
</dbReference>
<evidence type="ECO:0000256" key="2">
    <source>
        <dbReference type="ARBA" id="ARBA00010742"/>
    </source>
</evidence>
<comment type="subcellular location">
    <subcellularLocation>
        <location evidence="1">Periplasm</location>
    </subcellularLocation>
</comment>
<keyword evidence="3 4" id="KW-0732">Signal</keyword>
<evidence type="ECO:0000256" key="4">
    <source>
        <dbReference type="SAM" id="SignalP"/>
    </source>
</evidence>
<evidence type="ECO:0000313" key="7">
    <source>
        <dbReference type="Proteomes" id="UP001265700"/>
    </source>
</evidence>
<dbReference type="RefSeq" id="WP_310313470.1">
    <property type="nucleotide sequence ID" value="NZ_JAVDWU010000002.1"/>
</dbReference>
<feature type="domain" description="SsuA/THI5-like" evidence="5">
    <location>
        <begin position="46"/>
        <end position="213"/>
    </location>
</feature>
<feature type="signal peptide" evidence="4">
    <location>
        <begin position="1"/>
        <end position="22"/>
    </location>
</feature>
<dbReference type="PANTHER" id="PTHR30024:SF47">
    <property type="entry name" value="TAURINE-BINDING PERIPLASMIC PROTEIN"/>
    <property type="match status" value="1"/>
</dbReference>
<sequence>MWNRRGLLGAGVTLLGAGMPLAWTQTASAPAKLVIAVEQKASFCYLPLTIADRKGFFAQEGLDVTVRELTNPGEALNAVQSGAAQVLSGPYLATISQQIRGHSQTAFVLQGRAPQMVLGVSLKAMSHYRELRDLRGRRIGVMAESSASDRIARLILARAGLMERNDVQFVRLATSTEAIAAFHSGGIDAICYNDPTITQLEQSGALRVIADMRTVRGCTEIFGGPMPAGCLSAPSEFVAGQAKVCQALTDAVVHGLKWLQTAGPSDIIKTLPEHFFLGDRALYLAAFSRAREAWTPDGMMPATGPRIAANMLTRFDTTGAVQRVDLARTFTNDFARKAKARFKA</sequence>
<proteinExistence type="inferred from homology"/>
<evidence type="ECO:0000256" key="1">
    <source>
        <dbReference type="ARBA" id="ARBA00004418"/>
    </source>
</evidence>
<dbReference type="InterPro" id="IPR015168">
    <property type="entry name" value="SsuA/THI5"/>
</dbReference>
<keyword evidence="7" id="KW-1185">Reference proteome</keyword>
<name>A0ABU1WK82_9BURK</name>
<dbReference type="Pfam" id="PF09084">
    <property type="entry name" value="NMT1"/>
    <property type="match status" value="1"/>
</dbReference>
<comment type="caution">
    <text evidence="6">The sequence shown here is derived from an EMBL/GenBank/DDBJ whole genome shotgun (WGS) entry which is preliminary data.</text>
</comment>
<evidence type="ECO:0000313" key="6">
    <source>
        <dbReference type="EMBL" id="MDR7149469.1"/>
    </source>
</evidence>
<accession>A0ABU1WK82</accession>
<comment type="similarity">
    <text evidence="2">Belongs to the bacterial solute-binding protein SsuA/TauA family.</text>
</comment>
<dbReference type="Gene3D" id="3.40.190.10">
    <property type="entry name" value="Periplasmic binding protein-like II"/>
    <property type="match status" value="2"/>
</dbReference>
<gene>
    <name evidence="6" type="ORF">J2W49_001418</name>
</gene>
<reference evidence="6 7" key="1">
    <citation type="submission" date="2023-07" db="EMBL/GenBank/DDBJ databases">
        <title>Sorghum-associated microbial communities from plants grown in Nebraska, USA.</title>
        <authorList>
            <person name="Schachtman D."/>
        </authorList>
    </citation>
    <scope>NUCLEOTIDE SEQUENCE [LARGE SCALE GENOMIC DNA]</scope>
    <source>
        <strain evidence="6 7">4249</strain>
    </source>
</reference>
<dbReference type="EMBL" id="JAVDWU010000002">
    <property type="protein sequence ID" value="MDR7149469.1"/>
    <property type="molecule type" value="Genomic_DNA"/>
</dbReference>
<dbReference type="SUPFAM" id="SSF53850">
    <property type="entry name" value="Periplasmic binding protein-like II"/>
    <property type="match status" value="1"/>
</dbReference>
<evidence type="ECO:0000256" key="3">
    <source>
        <dbReference type="ARBA" id="ARBA00022729"/>
    </source>
</evidence>